<protein>
    <recommendedName>
        <fullName evidence="7">DUF2179 domain-containing protein</fullName>
    </recommendedName>
</protein>
<dbReference type="OrthoDB" id="394403at2"/>
<feature type="transmembrane region" description="Helical" evidence="6">
    <location>
        <begin position="193"/>
        <end position="217"/>
    </location>
</feature>
<evidence type="ECO:0000256" key="2">
    <source>
        <dbReference type="ARBA" id="ARBA00022475"/>
    </source>
</evidence>
<feature type="transmembrane region" description="Helical" evidence="6">
    <location>
        <begin position="45"/>
        <end position="63"/>
    </location>
</feature>
<keyword evidence="2" id="KW-1003">Cell membrane</keyword>
<reference evidence="8" key="1">
    <citation type="submission" date="2011-11" db="EMBL/GenBank/DDBJ databases">
        <title>Complete genome sequence of Candidatus Mycoplasma haemominutum.</title>
        <authorList>
            <person name="Barker E.N."/>
            <person name="Darby A.C."/>
            <person name="Helps C.R."/>
            <person name="Peters I.R."/>
            <person name="Hughes M.A."/>
            <person name="Radford A.D."/>
            <person name="Novacco M."/>
            <person name="Boretti F."/>
            <person name="Hofmann-Lehmann R."/>
            <person name="Tasker S."/>
        </authorList>
    </citation>
    <scope>NUCLEOTIDE SEQUENCE</scope>
    <source>
        <strain evidence="8">Birmingham 1</strain>
    </source>
</reference>
<comment type="subcellular location">
    <subcellularLocation>
        <location evidence="1">Cell membrane</location>
        <topology evidence="1">Multi-pass membrane protein</topology>
    </subcellularLocation>
</comment>
<keyword evidence="3 6" id="KW-0812">Transmembrane</keyword>
<reference evidence="8" key="2">
    <citation type="submission" date="2011-11" db="EMBL/GenBank/DDBJ databases">
        <authorList>
            <person name="Barker E."/>
        </authorList>
    </citation>
    <scope>NUCLEOTIDE SEQUENCE</scope>
    <source>
        <strain evidence="8">Birmingham 1</strain>
    </source>
</reference>
<evidence type="ECO:0000256" key="3">
    <source>
        <dbReference type="ARBA" id="ARBA00022692"/>
    </source>
</evidence>
<dbReference type="AlphaFoldDB" id="G8C2I9"/>
<feature type="transmembrane region" description="Helical" evidence="6">
    <location>
        <begin position="95"/>
        <end position="115"/>
    </location>
</feature>
<sequence length="387" mass="43887">MSTLSSSCYHPDHPQTRDTRNLTLKSTGGVSFQYFWALKDKRAKLSLILLLSVLSGCLNFFFVERAGIYNPGIFSVWQSLARLLKSRLDETSGRVVYLVFFWGINSIMNIVLALLTYKGIGIEMTKLSICFIVGSATTGLILSNLPTNWNLQQFYLFSNPFSSTTNNNGSINFLTWDTTENGKNNTSGDAKGIIILFMYAVVFSILNSLIASLLYALEACSGGVDWIIFYLFKTKSYFANKLMFHVGLSLSAFSYIVGSYLPWALGNGSNKKLVTNFFSPLFFALLSSLFVRKIVFKIFYPRFEYVSVKIFTGKLWEIRAALIEEKFRHSFTIVPSYGSYLLRAQYQLEFVCLLIELQELVRIIRKIDKDCFICSLPVRSLNAKISI</sequence>
<dbReference type="InterPro" id="IPR051461">
    <property type="entry name" value="UPF0750_membrane"/>
</dbReference>
<evidence type="ECO:0000256" key="4">
    <source>
        <dbReference type="ARBA" id="ARBA00022989"/>
    </source>
</evidence>
<dbReference type="Gene3D" id="3.30.70.120">
    <property type="match status" value="1"/>
</dbReference>
<dbReference type="Pfam" id="PF10035">
    <property type="entry name" value="DUF2179"/>
    <property type="match status" value="1"/>
</dbReference>
<organism evidence="8">
    <name type="scientific">Candidatus Mycoplasma haematominutum 'Birmingham 1'</name>
    <dbReference type="NCBI Taxonomy" id="1116213"/>
    <lineage>
        <taxon>Bacteria</taxon>
        <taxon>Bacillati</taxon>
        <taxon>Mycoplasmatota</taxon>
        <taxon>Mollicutes</taxon>
        <taxon>Mycoplasmataceae</taxon>
        <taxon>Mycoplasma</taxon>
    </lineage>
</organism>
<dbReference type="PATRIC" id="fig|1116213.3.peg.17"/>
<keyword evidence="4 6" id="KW-1133">Transmembrane helix</keyword>
<dbReference type="RefSeq" id="WP_015511402.1">
    <property type="nucleotide sequence ID" value="NC_021007.1"/>
</dbReference>
<feature type="transmembrane region" description="Helical" evidence="6">
    <location>
        <begin position="127"/>
        <end position="145"/>
    </location>
</feature>
<name>G8C2I9_9MOLU</name>
<dbReference type="GO" id="GO:0005886">
    <property type="term" value="C:plasma membrane"/>
    <property type="evidence" value="ECO:0007669"/>
    <property type="project" value="UniProtKB-SubCell"/>
</dbReference>
<dbReference type="PANTHER" id="PTHR33545:SF5">
    <property type="entry name" value="UPF0750 MEMBRANE PROTEIN YITT"/>
    <property type="match status" value="1"/>
</dbReference>
<dbReference type="InterPro" id="IPR019264">
    <property type="entry name" value="DUF2179"/>
</dbReference>
<evidence type="ECO:0000256" key="5">
    <source>
        <dbReference type="ARBA" id="ARBA00023136"/>
    </source>
</evidence>
<feature type="transmembrane region" description="Helical" evidence="6">
    <location>
        <begin position="277"/>
        <end position="295"/>
    </location>
</feature>
<feature type="transmembrane region" description="Helical" evidence="6">
    <location>
        <begin position="238"/>
        <end position="257"/>
    </location>
</feature>
<keyword evidence="5 6" id="KW-0472">Membrane</keyword>
<dbReference type="KEGG" id="mhb:MHM_00190"/>
<gene>
    <name evidence="8" type="ORF">MHM_00190</name>
</gene>
<proteinExistence type="predicted"/>
<feature type="domain" description="DUF2179" evidence="7">
    <location>
        <begin position="329"/>
        <end position="380"/>
    </location>
</feature>
<dbReference type="InterPro" id="IPR015867">
    <property type="entry name" value="N-reg_PII/ATP_PRibTrfase_C"/>
</dbReference>
<dbReference type="EMBL" id="HE613254">
    <property type="protein sequence ID" value="CCE66537.1"/>
    <property type="molecule type" value="Genomic_DNA"/>
</dbReference>
<accession>G8C2I9</accession>
<evidence type="ECO:0000313" key="8">
    <source>
        <dbReference type="EMBL" id="CCE66537.1"/>
    </source>
</evidence>
<evidence type="ECO:0000259" key="7">
    <source>
        <dbReference type="Pfam" id="PF10035"/>
    </source>
</evidence>
<dbReference type="HOGENOM" id="CLU_043038_0_0_14"/>
<dbReference type="PANTHER" id="PTHR33545">
    <property type="entry name" value="UPF0750 MEMBRANE PROTEIN YITT-RELATED"/>
    <property type="match status" value="1"/>
</dbReference>
<evidence type="ECO:0000256" key="6">
    <source>
        <dbReference type="SAM" id="Phobius"/>
    </source>
</evidence>
<evidence type="ECO:0000256" key="1">
    <source>
        <dbReference type="ARBA" id="ARBA00004651"/>
    </source>
</evidence>